<sequence length="35" mass="4175">MESITRYHTRRRFGPIAHGTKKRKRLYDGRTGAEQ</sequence>
<feature type="non-terminal residue" evidence="2">
    <location>
        <position position="35"/>
    </location>
</feature>
<evidence type="ECO:0000256" key="1">
    <source>
        <dbReference type="SAM" id="MobiDB-lite"/>
    </source>
</evidence>
<evidence type="ECO:0000313" key="2">
    <source>
        <dbReference type="EMBL" id="KKL23213.1"/>
    </source>
</evidence>
<name>A0A0F9EGY9_9ZZZZ</name>
<dbReference type="EMBL" id="LAZR01037058">
    <property type="protein sequence ID" value="KKL23213.1"/>
    <property type="molecule type" value="Genomic_DNA"/>
</dbReference>
<protein>
    <submittedName>
        <fullName evidence="2">Uncharacterized protein</fullName>
    </submittedName>
</protein>
<gene>
    <name evidence="2" type="ORF">LCGC14_2427660</name>
</gene>
<dbReference type="AlphaFoldDB" id="A0A0F9EGY9"/>
<feature type="compositionally biased region" description="Basic and acidic residues" evidence="1">
    <location>
        <begin position="26"/>
        <end position="35"/>
    </location>
</feature>
<reference evidence="2" key="1">
    <citation type="journal article" date="2015" name="Nature">
        <title>Complex archaea that bridge the gap between prokaryotes and eukaryotes.</title>
        <authorList>
            <person name="Spang A."/>
            <person name="Saw J.H."/>
            <person name="Jorgensen S.L."/>
            <person name="Zaremba-Niedzwiedzka K."/>
            <person name="Martijn J."/>
            <person name="Lind A.E."/>
            <person name="van Eijk R."/>
            <person name="Schleper C."/>
            <person name="Guy L."/>
            <person name="Ettema T.J."/>
        </authorList>
    </citation>
    <scope>NUCLEOTIDE SEQUENCE</scope>
</reference>
<organism evidence="2">
    <name type="scientific">marine sediment metagenome</name>
    <dbReference type="NCBI Taxonomy" id="412755"/>
    <lineage>
        <taxon>unclassified sequences</taxon>
        <taxon>metagenomes</taxon>
        <taxon>ecological metagenomes</taxon>
    </lineage>
</organism>
<comment type="caution">
    <text evidence="2">The sequence shown here is derived from an EMBL/GenBank/DDBJ whole genome shotgun (WGS) entry which is preliminary data.</text>
</comment>
<feature type="compositionally biased region" description="Basic residues" evidence="1">
    <location>
        <begin position="7"/>
        <end position="25"/>
    </location>
</feature>
<feature type="region of interest" description="Disordered" evidence="1">
    <location>
        <begin position="1"/>
        <end position="35"/>
    </location>
</feature>
<proteinExistence type="predicted"/>
<accession>A0A0F9EGY9</accession>